<dbReference type="AlphaFoldDB" id="A0A9D1HV69"/>
<dbReference type="EMBL" id="DVML01000022">
    <property type="protein sequence ID" value="HIU22647.1"/>
    <property type="molecule type" value="Genomic_DNA"/>
</dbReference>
<proteinExistence type="predicted"/>
<sequence>MIEFIEESHTYLIDGVITPSVSEILNFIFPDKYSNIPKQILNTKANYGSKVHEAIERLEKNEELPKLNYLQEISIDQYRKLKDKYKIEVLEQEKMVHYENYYCGRFDMIAEINGFYSLCDIKTTAKLDKESLSWQLSYYALAHNLDEYETEFKKFYAIWLPKKDLGEIVEIERKSKQELLEKLKEFRKYYENNSEN</sequence>
<organism evidence="1 2">
    <name type="scientific">Candidatus Fimihabitans intestinipullorum</name>
    <dbReference type="NCBI Taxonomy" id="2840820"/>
    <lineage>
        <taxon>Bacteria</taxon>
        <taxon>Bacillati</taxon>
        <taxon>Mycoplasmatota</taxon>
        <taxon>Mycoplasmatota incertae sedis</taxon>
        <taxon>Candidatus Fimihabitans</taxon>
    </lineage>
</organism>
<reference evidence="1" key="1">
    <citation type="submission" date="2020-10" db="EMBL/GenBank/DDBJ databases">
        <authorList>
            <person name="Gilroy R."/>
        </authorList>
    </citation>
    <scope>NUCLEOTIDE SEQUENCE</scope>
    <source>
        <strain evidence="1">CHK197-8231</strain>
    </source>
</reference>
<evidence type="ECO:0008006" key="3">
    <source>
        <dbReference type="Google" id="ProtNLM"/>
    </source>
</evidence>
<evidence type="ECO:0000313" key="1">
    <source>
        <dbReference type="EMBL" id="HIU22647.1"/>
    </source>
</evidence>
<name>A0A9D1HV69_9BACT</name>
<evidence type="ECO:0000313" key="2">
    <source>
        <dbReference type="Proteomes" id="UP000824087"/>
    </source>
</evidence>
<reference evidence="1" key="2">
    <citation type="journal article" date="2021" name="PeerJ">
        <title>Extensive microbial diversity within the chicken gut microbiome revealed by metagenomics and culture.</title>
        <authorList>
            <person name="Gilroy R."/>
            <person name="Ravi A."/>
            <person name="Getino M."/>
            <person name="Pursley I."/>
            <person name="Horton D.L."/>
            <person name="Alikhan N.F."/>
            <person name="Baker D."/>
            <person name="Gharbi K."/>
            <person name="Hall N."/>
            <person name="Watson M."/>
            <person name="Adriaenssens E.M."/>
            <person name="Foster-Nyarko E."/>
            <person name="Jarju S."/>
            <person name="Secka A."/>
            <person name="Antonio M."/>
            <person name="Oren A."/>
            <person name="Chaudhuri R.R."/>
            <person name="La Ragione R."/>
            <person name="Hildebrand F."/>
            <person name="Pallen M.J."/>
        </authorList>
    </citation>
    <scope>NUCLEOTIDE SEQUENCE</scope>
    <source>
        <strain evidence="1">CHK197-8231</strain>
    </source>
</reference>
<accession>A0A9D1HV69</accession>
<protein>
    <recommendedName>
        <fullName evidence="3">PD-(D/E)XK endonuclease-like domain-containing protein</fullName>
    </recommendedName>
</protein>
<gene>
    <name evidence="1" type="ORF">IAD49_03600</name>
</gene>
<dbReference type="Proteomes" id="UP000824087">
    <property type="component" value="Unassembled WGS sequence"/>
</dbReference>
<comment type="caution">
    <text evidence="1">The sequence shown here is derived from an EMBL/GenBank/DDBJ whole genome shotgun (WGS) entry which is preliminary data.</text>
</comment>